<sequence length="320" mass="37247">MLQLNEGVPLWQKALLNAGYIALWPLIKIVQRSHTRRHLKRDGYIRVDREPRALKLRKKGRSLTLTKTQSTDDGSPTLQTSLLLLLPHELRDLIWREVVTRKVIGWAVEHRALRRVTHGVNPDFYTTRMRSWPRTLDDEDRYLVRASGLIMSCRQIYSETINLLYSGNAFDVRERDVILYLPRLLLPQRINNITILHFEWRLRGPPSQLPGDYRTGNPKEEAKRNRKSNDYRDAWFGIWKNLSEMRGLRALTVELNVPSSRVSDWTVKELSIVKSITEPETFYLVLADGLGRLAREMEGEVRGSNCRIIDGSPVKFCNCF</sequence>
<evidence type="ECO:0000313" key="3">
    <source>
        <dbReference type="Proteomes" id="UP001595075"/>
    </source>
</evidence>
<accession>A0ABR4CID1</accession>
<proteinExistence type="predicted"/>
<reference evidence="2 3" key="1">
    <citation type="journal article" date="2024" name="Commun. Biol.">
        <title>Comparative genomic analysis of thermophilic fungi reveals convergent evolutionary adaptations and gene losses.</title>
        <authorList>
            <person name="Steindorff A.S."/>
            <person name="Aguilar-Pontes M.V."/>
            <person name="Robinson A.J."/>
            <person name="Andreopoulos B."/>
            <person name="LaButti K."/>
            <person name="Kuo A."/>
            <person name="Mondo S."/>
            <person name="Riley R."/>
            <person name="Otillar R."/>
            <person name="Haridas S."/>
            <person name="Lipzen A."/>
            <person name="Grimwood J."/>
            <person name="Schmutz J."/>
            <person name="Clum A."/>
            <person name="Reid I.D."/>
            <person name="Moisan M.C."/>
            <person name="Butler G."/>
            <person name="Nguyen T.T.M."/>
            <person name="Dewar K."/>
            <person name="Conant G."/>
            <person name="Drula E."/>
            <person name="Henrissat B."/>
            <person name="Hansel C."/>
            <person name="Singer S."/>
            <person name="Hutchinson M.I."/>
            <person name="de Vries R.P."/>
            <person name="Natvig D.O."/>
            <person name="Powell A.J."/>
            <person name="Tsang A."/>
            <person name="Grigoriev I.V."/>
        </authorList>
    </citation>
    <scope>NUCLEOTIDE SEQUENCE [LARGE SCALE GENOMIC DNA]</scope>
    <source>
        <strain evidence="2 3">CBS 494.80</strain>
    </source>
</reference>
<evidence type="ECO:0000313" key="2">
    <source>
        <dbReference type="EMBL" id="KAL2069001.1"/>
    </source>
</evidence>
<dbReference type="Pfam" id="PF24864">
    <property type="entry name" value="DUF7730"/>
    <property type="match status" value="1"/>
</dbReference>
<keyword evidence="3" id="KW-1185">Reference proteome</keyword>
<protein>
    <recommendedName>
        <fullName evidence="1">DUF7730 domain-containing protein</fullName>
    </recommendedName>
</protein>
<dbReference type="EMBL" id="JAZHXI010000008">
    <property type="protein sequence ID" value="KAL2069001.1"/>
    <property type="molecule type" value="Genomic_DNA"/>
</dbReference>
<gene>
    <name evidence="2" type="ORF">VTL71DRAFT_15339</name>
</gene>
<feature type="domain" description="DUF7730" evidence="1">
    <location>
        <begin position="79"/>
        <end position="307"/>
    </location>
</feature>
<dbReference type="InterPro" id="IPR056632">
    <property type="entry name" value="DUF7730"/>
</dbReference>
<dbReference type="Proteomes" id="UP001595075">
    <property type="component" value="Unassembled WGS sequence"/>
</dbReference>
<name>A0ABR4CID1_9HELO</name>
<comment type="caution">
    <text evidence="2">The sequence shown here is derived from an EMBL/GenBank/DDBJ whole genome shotgun (WGS) entry which is preliminary data.</text>
</comment>
<evidence type="ECO:0000259" key="1">
    <source>
        <dbReference type="Pfam" id="PF24864"/>
    </source>
</evidence>
<dbReference type="PANTHER" id="PTHR38790:SF9">
    <property type="entry name" value="F-BOX DOMAIN-CONTAINING PROTEIN"/>
    <property type="match status" value="1"/>
</dbReference>
<organism evidence="2 3">
    <name type="scientific">Oculimacula yallundae</name>
    <dbReference type="NCBI Taxonomy" id="86028"/>
    <lineage>
        <taxon>Eukaryota</taxon>
        <taxon>Fungi</taxon>
        <taxon>Dikarya</taxon>
        <taxon>Ascomycota</taxon>
        <taxon>Pezizomycotina</taxon>
        <taxon>Leotiomycetes</taxon>
        <taxon>Helotiales</taxon>
        <taxon>Ploettnerulaceae</taxon>
        <taxon>Oculimacula</taxon>
    </lineage>
</organism>
<dbReference type="PANTHER" id="PTHR38790">
    <property type="entry name" value="2EXR DOMAIN-CONTAINING PROTEIN-RELATED"/>
    <property type="match status" value="1"/>
</dbReference>